<dbReference type="Pfam" id="PF13407">
    <property type="entry name" value="Peripla_BP_4"/>
    <property type="match status" value="1"/>
</dbReference>
<dbReference type="PROSITE" id="PS00041">
    <property type="entry name" value="HTH_ARAC_FAMILY_1"/>
    <property type="match status" value="1"/>
</dbReference>
<keyword evidence="15" id="KW-1185">Reference proteome</keyword>
<feature type="domain" description="HTH araC/xylS-type" evidence="11">
    <location>
        <begin position="818"/>
        <end position="917"/>
    </location>
</feature>
<sequence length="925" mass="105006">MQYFKLTRLLLLLSIFTLIGQYSCTSTKENKKVVIGFSQTGINDQWRKSMNKSMQLQADFHPEIELKILDGNDNVKKQIEDITQLINDKVDVLIISPVQSKPITPLVNKALLQDIPVLIVDRKIDGQNYTSYIGGDNYQVGINAANYIAALSSNKEKKILEIKGLKGSSPAAERHLGFSSTINTIPNLKITHTIQGNWEANSIKETLNNLLSKNNNVDYIFCHNDRMALGAWEVLKQHNLEHKVDIIGVDGLNGPNGGIQYVKDGILKATVYYPTGGNEAIKYAIDIVQGKKINKNNILETTIIDSRNADIMKNQFDKINQHQENLLAQQNKIKEQEETYASQSSMLKVLLALFILSVLLGIFSIYSGFNISKKKHALELYNTKIIKQSLEIKEIAKEAELSNEAKANFFTGLSHEFKTPITLILSAIESITEKTNTNSNNLKTEITLISNNSKRLLRLINQLLDYRKTEEKKLTLKASKTNIFQFSTKIFNDFKIEAKKRGIAFDLKTNNTDLDLYIDRNLMDKVYFNLLSNALKFTPDNGEIIVSIEDYKNKNFVTVSFKDSGIGIPSDDIENIFKPFEIGSNNTKASSGIGLHLTKQFIELHKGEISVRSDQSTIFTIKLYKNNKHLLPNEIINEPDIYIDEEELTLTDEIEENIYQVTNVNNNDNKYDILIIEDNDELIKLLKNKLLESYKVHLSNGVDGVEKALDIIPDIIICDVNLPDKDGFVICEVLKNDLRTSHIPIIMLTALDNNESYIKGLKSGADSYLTKPFSFSVLSQSIKSLLYNREKLRYYYLNNVHKINPHEKFDAKDQEFILKINSIIEQNIDNSSFSVEAMAETLNISRVQLYRKIKAIIGVNISDYILDFRLSKAKNLLINSQLSVSEIAYATGFSSPNYFSTNFKTKFNITPKEYRKDLTNNNINN</sequence>
<dbReference type="InterPro" id="IPR011006">
    <property type="entry name" value="CheY-like_superfamily"/>
</dbReference>
<keyword evidence="5" id="KW-0238">DNA-binding</keyword>
<feature type="domain" description="Histidine kinase" evidence="12">
    <location>
        <begin position="412"/>
        <end position="627"/>
    </location>
</feature>
<keyword evidence="9" id="KW-0472">Membrane</keyword>
<dbReference type="InterPro" id="IPR025997">
    <property type="entry name" value="SBP_2_dom"/>
</dbReference>
<proteinExistence type="predicted"/>
<evidence type="ECO:0000313" key="14">
    <source>
        <dbReference type="EMBL" id="ADY30282.1"/>
    </source>
</evidence>
<accession>F0RI01</accession>
<keyword evidence="4" id="KW-0805">Transcription regulation</keyword>
<dbReference type="PANTHER" id="PTHR43547">
    <property type="entry name" value="TWO-COMPONENT HISTIDINE KINASE"/>
    <property type="match status" value="1"/>
</dbReference>
<keyword evidence="6" id="KW-0804">Transcription</keyword>
<dbReference type="SMART" id="SM00448">
    <property type="entry name" value="REC"/>
    <property type="match status" value="1"/>
</dbReference>
<evidence type="ECO:0000259" key="13">
    <source>
        <dbReference type="PROSITE" id="PS50110"/>
    </source>
</evidence>
<evidence type="ECO:0000313" key="15">
    <source>
        <dbReference type="Proteomes" id="UP000007487"/>
    </source>
</evidence>
<dbReference type="Proteomes" id="UP000007487">
    <property type="component" value="Chromosome"/>
</dbReference>
<evidence type="ECO:0000256" key="9">
    <source>
        <dbReference type="SAM" id="Phobius"/>
    </source>
</evidence>
<evidence type="ECO:0000259" key="12">
    <source>
        <dbReference type="PROSITE" id="PS50109"/>
    </source>
</evidence>
<dbReference type="CDD" id="cd00082">
    <property type="entry name" value="HisKA"/>
    <property type="match status" value="1"/>
</dbReference>
<dbReference type="SUPFAM" id="SSF46689">
    <property type="entry name" value="Homeodomain-like"/>
    <property type="match status" value="1"/>
</dbReference>
<evidence type="ECO:0000256" key="1">
    <source>
        <dbReference type="ARBA" id="ARBA00000085"/>
    </source>
</evidence>
<dbReference type="InterPro" id="IPR018060">
    <property type="entry name" value="HTH_AraC"/>
</dbReference>
<dbReference type="InterPro" id="IPR009057">
    <property type="entry name" value="Homeodomain-like_sf"/>
</dbReference>
<evidence type="ECO:0000256" key="10">
    <source>
        <dbReference type="SAM" id="SignalP"/>
    </source>
</evidence>
<evidence type="ECO:0000256" key="2">
    <source>
        <dbReference type="ARBA" id="ARBA00012438"/>
    </source>
</evidence>
<dbReference type="PRINTS" id="PR00344">
    <property type="entry name" value="BCTRLSENSOR"/>
</dbReference>
<feature type="chain" id="PRO_5003255988" description="histidine kinase" evidence="10">
    <location>
        <begin position="21"/>
        <end position="925"/>
    </location>
</feature>
<dbReference type="PROSITE" id="PS01124">
    <property type="entry name" value="HTH_ARAC_FAMILY_2"/>
    <property type="match status" value="1"/>
</dbReference>
<dbReference type="Pfam" id="PF02518">
    <property type="entry name" value="HATPase_c"/>
    <property type="match status" value="1"/>
</dbReference>
<keyword evidence="9" id="KW-1133">Transmembrane helix</keyword>
<dbReference type="Pfam" id="PF12833">
    <property type="entry name" value="HTH_18"/>
    <property type="match status" value="1"/>
</dbReference>
<dbReference type="SUPFAM" id="SSF55874">
    <property type="entry name" value="ATPase domain of HSP90 chaperone/DNA topoisomerase II/histidine kinase"/>
    <property type="match status" value="1"/>
</dbReference>
<dbReference type="EMBL" id="CP002534">
    <property type="protein sequence ID" value="ADY30282.1"/>
    <property type="molecule type" value="Genomic_DNA"/>
</dbReference>
<dbReference type="Gene3D" id="3.30.565.10">
    <property type="entry name" value="Histidine kinase-like ATPase, C-terminal domain"/>
    <property type="match status" value="1"/>
</dbReference>
<evidence type="ECO:0000256" key="7">
    <source>
        <dbReference type="PROSITE-ProRule" id="PRU00169"/>
    </source>
</evidence>
<dbReference type="eggNOG" id="COG2205">
    <property type="taxonomic scope" value="Bacteria"/>
</dbReference>
<keyword evidence="9" id="KW-0812">Transmembrane</keyword>
<dbReference type="HOGENOM" id="CLU_000445_28_7_10"/>
<dbReference type="RefSeq" id="WP_013622025.1">
    <property type="nucleotide sequence ID" value="NC_015167.1"/>
</dbReference>
<dbReference type="OrthoDB" id="358279at2"/>
<dbReference type="STRING" id="867900.Celly_2465"/>
<keyword evidence="3 7" id="KW-0597">Phosphoprotein</keyword>
<dbReference type="SUPFAM" id="SSF53822">
    <property type="entry name" value="Periplasmic binding protein-like I"/>
    <property type="match status" value="1"/>
</dbReference>
<dbReference type="PROSITE" id="PS50110">
    <property type="entry name" value="RESPONSE_REGULATORY"/>
    <property type="match status" value="1"/>
</dbReference>
<dbReference type="InterPro" id="IPR036097">
    <property type="entry name" value="HisK_dim/P_sf"/>
</dbReference>
<evidence type="ECO:0000256" key="3">
    <source>
        <dbReference type="ARBA" id="ARBA00022553"/>
    </source>
</evidence>
<dbReference type="PROSITE" id="PS50109">
    <property type="entry name" value="HIS_KIN"/>
    <property type="match status" value="1"/>
</dbReference>
<feature type="modified residue" description="4-aspartylphosphate" evidence="7">
    <location>
        <position position="719"/>
    </location>
</feature>
<keyword evidence="10" id="KW-0732">Signal</keyword>
<dbReference type="Gene3D" id="1.10.287.130">
    <property type="match status" value="1"/>
</dbReference>
<gene>
    <name evidence="14" type="ordered locus">Celly_2465</name>
</gene>
<dbReference type="InterPro" id="IPR003594">
    <property type="entry name" value="HATPase_dom"/>
</dbReference>
<dbReference type="Pfam" id="PF00072">
    <property type="entry name" value="Response_reg"/>
    <property type="match status" value="1"/>
</dbReference>
<reference evidence="14 15" key="1">
    <citation type="journal article" date="2011" name="Stand. Genomic Sci.">
        <title>Complete genome sequence of Cellulophaga lytica type strain (LIM- 21).</title>
        <authorList>
            <person name="Pati A."/>
            <person name="Abt B."/>
            <person name="Teshima H."/>
            <person name="Nolan M."/>
            <person name="Lapidus A."/>
            <person name="Lucas S."/>
            <person name="Hammon N."/>
            <person name="Deshpande S."/>
            <person name="Cheng J.F."/>
            <person name="Tapia R."/>
            <person name="Han C."/>
            <person name="Goodwin L."/>
            <person name="Pitluck S."/>
            <person name="Liolios K."/>
            <person name="Pagani I."/>
            <person name="Mavromatis K."/>
            <person name="Ovchinikova G."/>
            <person name="Chen A."/>
            <person name="Palaniappan K."/>
            <person name="Land M."/>
            <person name="Hauser L."/>
            <person name="Jeffries C.D."/>
            <person name="Detter J.C."/>
            <person name="Brambilla E.M."/>
            <person name="Kannan K.P."/>
            <person name="Rohde M."/>
            <person name="Spring S."/>
            <person name="Goker M."/>
            <person name="Woyke T."/>
            <person name="Bristow J."/>
            <person name="Eisen J.A."/>
            <person name="Markowitz V."/>
            <person name="Hugenholtz P."/>
            <person name="Kyrpides N.C."/>
            <person name="Klenk H.P."/>
            <person name="Ivanova N."/>
        </authorList>
    </citation>
    <scope>NUCLEOTIDE SEQUENCE [LARGE SCALE GENOMIC DNA]</scope>
    <source>
        <strain evidence="15">ATCC 23178 / DSM 7489 / JCM 8516 / NBRC 14961 / NCIMB 1423 / VKM B-1433 / Cy l20</strain>
    </source>
</reference>
<dbReference type="Gene3D" id="1.10.10.60">
    <property type="entry name" value="Homeodomain-like"/>
    <property type="match status" value="2"/>
</dbReference>
<name>F0RI01_CELLC</name>
<dbReference type="SMART" id="SM00387">
    <property type="entry name" value="HATPase_c"/>
    <property type="match status" value="1"/>
</dbReference>
<dbReference type="InterPro" id="IPR028082">
    <property type="entry name" value="Peripla_BP_I"/>
</dbReference>
<organism evidence="14 15">
    <name type="scientific">Cellulophaga lytica (strain ATCC 23178 / DSM 7489 / JCM 8516 / NBRC 14961 / NCIMB 1423 / VKM B-1433 / Cy l20)</name>
    <dbReference type="NCBI Taxonomy" id="867900"/>
    <lineage>
        <taxon>Bacteria</taxon>
        <taxon>Pseudomonadati</taxon>
        <taxon>Bacteroidota</taxon>
        <taxon>Flavobacteriia</taxon>
        <taxon>Flavobacteriales</taxon>
        <taxon>Flavobacteriaceae</taxon>
        <taxon>Cellulophaga</taxon>
    </lineage>
</organism>
<feature type="coiled-coil region" evidence="8">
    <location>
        <begin position="312"/>
        <end position="339"/>
    </location>
</feature>
<dbReference type="InterPro" id="IPR003661">
    <property type="entry name" value="HisK_dim/P_dom"/>
</dbReference>
<dbReference type="GO" id="GO:0043565">
    <property type="term" value="F:sequence-specific DNA binding"/>
    <property type="evidence" value="ECO:0007669"/>
    <property type="project" value="InterPro"/>
</dbReference>
<protein>
    <recommendedName>
        <fullName evidence="2">histidine kinase</fullName>
        <ecNumber evidence="2">2.7.13.3</ecNumber>
    </recommendedName>
</protein>
<dbReference type="SUPFAM" id="SSF47384">
    <property type="entry name" value="Homodimeric domain of signal transducing histidine kinase"/>
    <property type="match status" value="1"/>
</dbReference>
<dbReference type="PANTHER" id="PTHR43547:SF2">
    <property type="entry name" value="HYBRID SIGNAL TRANSDUCTION HISTIDINE KINASE C"/>
    <property type="match status" value="1"/>
</dbReference>
<evidence type="ECO:0000256" key="5">
    <source>
        <dbReference type="ARBA" id="ARBA00023125"/>
    </source>
</evidence>
<evidence type="ECO:0000256" key="4">
    <source>
        <dbReference type="ARBA" id="ARBA00023015"/>
    </source>
</evidence>
<comment type="catalytic activity">
    <reaction evidence="1">
        <text>ATP + protein L-histidine = ADP + protein N-phospho-L-histidine.</text>
        <dbReference type="EC" id="2.7.13.3"/>
    </reaction>
</comment>
<dbReference type="AlphaFoldDB" id="F0RI01"/>
<dbReference type="InterPro" id="IPR001789">
    <property type="entry name" value="Sig_transdc_resp-reg_receiver"/>
</dbReference>
<feature type="signal peptide" evidence="10">
    <location>
        <begin position="1"/>
        <end position="20"/>
    </location>
</feature>
<dbReference type="InterPro" id="IPR004358">
    <property type="entry name" value="Sig_transdc_His_kin-like_C"/>
</dbReference>
<dbReference type="InterPro" id="IPR005467">
    <property type="entry name" value="His_kinase_dom"/>
</dbReference>
<evidence type="ECO:0000256" key="6">
    <source>
        <dbReference type="ARBA" id="ARBA00023163"/>
    </source>
</evidence>
<dbReference type="GO" id="GO:0000155">
    <property type="term" value="F:phosphorelay sensor kinase activity"/>
    <property type="evidence" value="ECO:0007669"/>
    <property type="project" value="InterPro"/>
</dbReference>
<evidence type="ECO:0000256" key="8">
    <source>
        <dbReference type="SAM" id="Coils"/>
    </source>
</evidence>
<dbReference type="SUPFAM" id="SSF52172">
    <property type="entry name" value="CheY-like"/>
    <property type="match status" value="1"/>
</dbReference>
<dbReference type="KEGG" id="cly:Celly_2465"/>
<dbReference type="Gene3D" id="3.40.50.2300">
    <property type="match status" value="3"/>
</dbReference>
<dbReference type="eggNOG" id="COG1879">
    <property type="taxonomic scope" value="Bacteria"/>
</dbReference>
<feature type="domain" description="Response regulatory" evidence="13">
    <location>
        <begin position="672"/>
        <end position="786"/>
    </location>
</feature>
<evidence type="ECO:0000259" key="11">
    <source>
        <dbReference type="PROSITE" id="PS01124"/>
    </source>
</evidence>
<dbReference type="InterPro" id="IPR018062">
    <property type="entry name" value="HTH_AraC-typ_CS"/>
</dbReference>
<dbReference type="SMART" id="SM00388">
    <property type="entry name" value="HisKA"/>
    <property type="match status" value="1"/>
</dbReference>
<dbReference type="SMART" id="SM00342">
    <property type="entry name" value="HTH_ARAC"/>
    <property type="match status" value="1"/>
</dbReference>
<dbReference type="Pfam" id="PF00512">
    <property type="entry name" value="HisKA"/>
    <property type="match status" value="1"/>
</dbReference>
<dbReference type="GO" id="GO:0003700">
    <property type="term" value="F:DNA-binding transcription factor activity"/>
    <property type="evidence" value="ECO:0007669"/>
    <property type="project" value="InterPro"/>
</dbReference>
<dbReference type="EC" id="2.7.13.3" evidence="2"/>
<dbReference type="InterPro" id="IPR036890">
    <property type="entry name" value="HATPase_C_sf"/>
</dbReference>
<keyword evidence="8" id="KW-0175">Coiled coil</keyword>
<dbReference type="eggNOG" id="COG0745">
    <property type="taxonomic scope" value="Bacteria"/>
</dbReference>
<dbReference type="CDD" id="cd06308">
    <property type="entry name" value="PBP1_sensor_kinase-like"/>
    <property type="match status" value="1"/>
</dbReference>
<feature type="transmembrane region" description="Helical" evidence="9">
    <location>
        <begin position="349"/>
        <end position="369"/>
    </location>
</feature>